<proteinExistence type="predicted"/>
<evidence type="ECO:0000313" key="3">
    <source>
        <dbReference type="Proteomes" id="UP000593562"/>
    </source>
</evidence>
<sequence length="397" mass="44873">MFGALIKRNTNLFQKKIPATEAMKFIDIPEDLVTNILLYLPAKSLARFKCVCKSWCSLIGDPKFVVEHHHKQTTLYSNSFWVIGRDKCSNYEFILCFIKDDGDEIPIVTETISHGDEPFCGFKLVLGPRNGLYCVCEDVTVTIINPSTGESKTLPDSQLEPPNVASFQCPDFGFGFDNKNNDYKVLRFVDYDCNGGATIHQIELYSLKSESWRKLAGIDNVRLWSNKDDAYKDGVYYWWAKGENGCCILSFDMVDEVFETMPLPDFGIPSIDYHTTSDSCNHRAALSIFKGSLAAIAYPNKKGIEGYIDIWVMAALKETWVKQARIGPISAIGRPLVFWKNGGLFLEDIDGQLAIAFYDPRRGSIYLVEKLPFHPFMFSLQVLNYSQSLVSINGEKL</sequence>
<dbReference type="Pfam" id="PF07734">
    <property type="entry name" value="FBA_1"/>
    <property type="match status" value="1"/>
</dbReference>
<organism evidence="2 3">
    <name type="scientific">Tripterygium wilfordii</name>
    <name type="common">Thunder God vine</name>
    <dbReference type="NCBI Taxonomy" id="458696"/>
    <lineage>
        <taxon>Eukaryota</taxon>
        <taxon>Viridiplantae</taxon>
        <taxon>Streptophyta</taxon>
        <taxon>Embryophyta</taxon>
        <taxon>Tracheophyta</taxon>
        <taxon>Spermatophyta</taxon>
        <taxon>Magnoliopsida</taxon>
        <taxon>eudicotyledons</taxon>
        <taxon>Gunneridae</taxon>
        <taxon>Pentapetalae</taxon>
        <taxon>rosids</taxon>
        <taxon>fabids</taxon>
        <taxon>Celastrales</taxon>
        <taxon>Celastraceae</taxon>
        <taxon>Tripterygium</taxon>
    </lineage>
</organism>
<dbReference type="InParanoid" id="A0A7J7DXY3"/>
<dbReference type="Pfam" id="PF00646">
    <property type="entry name" value="F-box"/>
    <property type="match status" value="1"/>
</dbReference>
<keyword evidence="3" id="KW-1185">Reference proteome</keyword>
<dbReference type="CDD" id="cd22157">
    <property type="entry name" value="F-box_AtFBW1-like"/>
    <property type="match status" value="1"/>
</dbReference>
<dbReference type="EMBL" id="JAAARO010000002">
    <property type="protein sequence ID" value="KAF5751232.1"/>
    <property type="molecule type" value="Genomic_DNA"/>
</dbReference>
<evidence type="ECO:0000259" key="1">
    <source>
        <dbReference type="PROSITE" id="PS50181"/>
    </source>
</evidence>
<dbReference type="SUPFAM" id="SSF81383">
    <property type="entry name" value="F-box domain"/>
    <property type="match status" value="1"/>
</dbReference>
<feature type="domain" description="F-box" evidence="1">
    <location>
        <begin position="22"/>
        <end position="68"/>
    </location>
</feature>
<dbReference type="PANTHER" id="PTHR31672:SF13">
    <property type="entry name" value="F-BOX PROTEIN CPR30-LIKE"/>
    <property type="match status" value="1"/>
</dbReference>
<dbReference type="InterPro" id="IPR006527">
    <property type="entry name" value="F-box-assoc_dom_typ1"/>
</dbReference>
<dbReference type="NCBIfam" id="TIGR01640">
    <property type="entry name" value="F_box_assoc_1"/>
    <property type="match status" value="1"/>
</dbReference>
<gene>
    <name evidence="2" type="ORF">HS088_TW02G00242</name>
</gene>
<dbReference type="PROSITE" id="PS50181">
    <property type="entry name" value="FBOX"/>
    <property type="match status" value="1"/>
</dbReference>
<dbReference type="InterPro" id="IPR050796">
    <property type="entry name" value="SCF_F-box_component"/>
</dbReference>
<dbReference type="SMART" id="SM00256">
    <property type="entry name" value="FBOX"/>
    <property type="match status" value="1"/>
</dbReference>
<dbReference type="InterPro" id="IPR036047">
    <property type="entry name" value="F-box-like_dom_sf"/>
</dbReference>
<dbReference type="InterPro" id="IPR001810">
    <property type="entry name" value="F-box_dom"/>
</dbReference>
<dbReference type="InterPro" id="IPR011043">
    <property type="entry name" value="Gal_Oxase/kelch_b-propeller"/>
</dbReference>
<dbReference type="Gene3D" id="1.20.1280.50">
    <property type="match status" value="1"/>
</dbReference>
<dbReference type="SUPFAM" id="SSF50965">
    <property type="entry name" value="Galactose oxidase, central domain"/>
    <property type="match status" value="1"/>
</dbReference>
<accession>A0A7J7DXY3</accession>
<name>A0A7J7DXY3_TRIWF</name>
<protein>
    <submittedName>
        <fullName evidence="2">F-box and associated interaction domains-containing protein putative isoform 1</fullName>
    </submittedName>
</protein>
<comment type="caution">
    <text evidence="2">The sequence shown here is derived from an EMBL/GenBank/DDBJ whole genome shotgun (WGS) entry which is preliminary data.</text>
</comment>
<dbReference type="PANTHER" id="PTHR31672">
    <property type="entry name" value="BNACNNG10540D PROTEIN"/>
    <property type="match status" value="1"/>
</dbReference>
<dbReference type="OrthoDB" id="5314306at2759"/>
<dbReference type="FunCoup" id="A0A7J7DXY3">
    <property type="interactions" value="63"/>
</dbReference>
<dbReference type="Proteomes" id="UP000593562">
    <property type="component" value="Unassembled WGS sequence"/>
</dbReference>
<dbReference type="AlphaFoldDB" id="A0A7J7DXY3"/>
<reference evidence="2 3" key="1">
    <citation type="journal article" date="2020" name="Nat. Commun.">
        <title>Genome of Tripterygium wilfordii and identification of cytochrome P450 involved in triptolide biosynthesis.</title>
        <authorList>
            <person name="Tu L."/>
            <person name="Su P."/>
            <person name="Zhang Z."/>
            <person name="Gao L."/>
            <person name="Wang J."/>
            <person name="Hu T."/>
            <person name="Zhou J."/>
            <person name="Zhang Y."/>
            <person name="Zhao Y."/>
            <person name="Liu Y."/>
            <person name="Song Y."/>
            <person name="Tong Y."/>
            <person name="Lu Y."/>
            <person name="Yang J."/>
            <person name="Xu C."/>
            <person name="Jia M."/>
            <person name="Peters R.J."/>
            <person name="Huang L."/>
            <person name="Gao W."/>
        </authorList>
    </citation>
    <scope>NUCLEOTIDE SEQUENCE [LARGE SCALE GENOMIC DNA]</scope>
    <source>
        <strain evidence="3">cv. XIE 37</strain>
        <tissue evidence="2">Leaf</tissue>
    </source>
</reference>
<evidence type="ECO:0000313" key="2">
    <source>
        <dbReference type="EMBL" id="KAF5751232.1"/>
    </source>
</evidence>
<dbReference type="InterPro" id="IPR017451">
    <property type="entry name" value="F-box-assoc_interact_dom"/>
</dbReference>